<evidence type="ECO:0000313" key="2">
    <source>
        <dbReference type="Proteomes" id="UP000095281"/>
    </source>
</evidence>
<protein>
    <submittedName>
        <fullName evidence="3">Uncharacterized protein</fullName>
    </submittedName>
</protein>
<dbReference type="AlphaFoldDB" id="A0A1I8BVZ9"/>
<feature type="compositionally biased region" description="Basic and acidic residues" evidence="1">
    <location>
        <begin position="363"/>
        <end position="386"/>
    </location>
</feature>
<feature type="compositionally biased region" description="Polar residues" evidence="1">
    <location>
        <begin position="302"/>
        <end position="317"/>
    </location>
</feature>
<feature type="compositionally biased region" description="Low complexity" evidence="1">
    <location>
        <begin position="351"/>
        <end position="362"/>
    </location>
</feature>
<organism evidence="2 3">
    <name type="scientific">Meloidogyne hapla</name>
    <name type="common">Root-knot nematode worm</name>
    <dbReference type="NCBI Taxonomy" id="6305"/>
    <lineage>
        <taxon>Eukaryota</taxon>
        <taxon>Metazoa</taxon>
        <taxon>Ecdysozoa</taxon>
        <taxon>Nematoda</taxon>
        <taxon>Chromadorea</taxon>
        <taxon>Rhabditida</taxon>
        <taxon>Tylenchina</taxon>
        <taxon>Tylenchomorpha</taxon>
        <taxon>Tylenchoidea</taxon>
        <taxon>Meloidogynidae</taxon>
        <taxon>Meloidogyninae</taxon>
        <taxon>Meloidogyne</taxon>
    </lineage>
</organism>
<accession>A0A1I8BVZ9</accession>
<feature type="region of interest" description="Disordered" evidence="1">
    <location>
        <begin position="17"/>
        <end position="36"/>
    </location>
</feature>
<name>A0A1I8BVZ9_MELHA</name>
<proteinExistence type="predicted"/>
<evidence type="ECO:0000256" key="1">
    <source>
        <dbReference type="SAM" id="MobiDB-lite"/>
    </source>
</evidence>
<evidence type="ECO:0000313" key="3">
    <source>
        <dbReference type="WBParaSite" id="MhA1_Contig648.frz3.gene20"/>
    </source>
</evidence>
<sequence>MTSNLNYDSDDSYATCEDSYDTCEESGGEGVQSASDQQRLGEWLSHAEKQILQFNDLPIHPKEFKEQSKEIADFVNEISMQAPLLENVIENTRELFAHIGRSEAIALQMHTDQLKQRYNNLADDANSKVAIWEKALNLLDGQTELNTTESDLGLAREQLESIQLISRELQRLTTENRANQFAKESAELLSYFKSVADTVTKKAELLRKLNPVQSSVSNSQNSFIVEQRLNIPQQFRNFGNSFRHDQFGNFGNDYKRGNFDDMCSESVINDIASDIASAAVKEELLNRGDTKQAKQKEGNELTECQKNTQKPHSGSFNDNYKCTFINGNNCKFYIPTGKSHKQIRASSSLKDLNSFSSSNSSDDSNKENNKLKLQLKIEKRNREKKEKELNAEIAELKTAVKELLAKQNNNAQ</sequence>
<dbReference type="SUPFAM" id="SSF46966">
    <property type="entry name" value="Spectrin repeat"/>
    <property type="match status" value="1"/>
</dbReference>
<feature type="compositionally biased region" description="Acidic residues" evidence="1">
    <location>
        <begin position="18"/>
        <end position="27"/>
    </location>
</feature>
<feature type="region of interest" description="Disordered" evidence="1">
    <location>
        <begin position="286"/>
        <end position="317"/>
    </location>
</feature>
<dbReference type="Gene3D" id="1.20.58.60">
    <property type="match status" value="1"/>
</dbReference>
<feature type="compositionally biased region" description="Basic and acidic residues" evidence="1">
    <location>
        <begin position="286"/>
        <end position="299"/>
    </location>
</feature>
<keyword evidence="2" id="KW-1185">Reference proteome</keyword>
<feature type="region of interest" description="Disordered" evidence="1">
    <location>
        <begin position="351"/>
        <end position="386"/>
    </location>
</feature>
<dbReference type="Proteomes" id="UP000095281">
    <property type="component" value="Unplaced"/>
</dbReference>
<reference evidence="3" key="1">
    <citation type="submission" date="2016-11" db="UniProtKB">
        <authorList>
            <consortium name="WormBaseParasite"/>
        </authorList>
    </citation>
    <scope>IDENTIFICATION</scope>
</reference>
<dbReference type="WBParaSite" id="MhA1_Contig648.frz3.gene20">
    <property type="protein sequence ID" value="MhA1_Contig648.frz3.gene20"/>
    <property type="gene ID" value="MhA1_Contig648.frz3.gene20"/>
</dbReference>